<dbReference type="InterPro" id="IPR040392">
    <property type="entry name" value="PKHA4-7_PH"/>
</dbReference>
<dbReference type="FunFam" id="2.30.29.30:FF:000103">
    <property type="entry name" value="Pleckstrin homology domain-containing family A member 4"/>
    <property type="match status" value="1"/>
</dbReference>
<dbReference type="Pfam" id="PF00169">
    <property type="entry name" value="PH"/>
    <property type="match status" value="1"/>
</dbReference>
<evidence type="ECO:0000313" key="6">
    <source>
        <dbReference type="Proteomes" id="UP000092462"/>
    </source>
</evidence>
<dbReference type="GO" id="GO:0005737">
    <property type="term" value="C:cytoplasm"/>
    <property type="evidence" value="ECO:0007669"/>
    <property type="project" value="UniProtKB-SubCell"/>
</dbReference>
<feature type="compositionally biased region" description="Gly residues" evidence="4">
    <location>
        <begin position="521"/>
        <end position="537"/>
    </location>
</feature>
<dbReference type="EMBL" id="AJVK01062107">
    <property type="status" value="NOT_ANNOTATED_CDS"/>
    <property type="molecule type" value="Genomic_DNA"/>
</dbReference>
<feature type="compositionally biased region" description="Polar residues" evidence="4">
    <location>
        <begin position="468"/>
        <end position="506"/>
    </location>
</feature>
<feature type="region of interest" description="Disordered" evidence="4">
    <location>
        <begin position="320"/>
        <end position="367"/>
    </location>
</feature>
<proteinExistence type="predicted"/>
<feature type="region of interest" description="Disordered" evidence="4">
    <location>
        <begin position="180"/>
        <end position="244"/>
    </location>
</feature>
<feature type="compositionally biased region" description="Polar residues" evidence="4">
    <location>
        <begin position="185"/>
        <end position="203"/>
    </location>
</feature>
<dbReference type="VEuPathDB" id="VectorBase:PPAI007857"/>
<dbReference type="GO" id="GO:0016020">
    <property type="term" value="C:membrane"/>
    <property type="evidence" value="ECO:0007669"/>
    <property type="project" value="UniProtKB-ARBA"/>
</dbReference>
<dbReference type="PANTHER" id="PTHR12752">
    <property type="entry name" value="PHOSPHOINOSITOL 3-PHOSPHATE-BINDING PROTEIN"/>
    <property type="match status" value="1"/>
</dbReference>
<feature type="region of interest" description="Disordered" evidence="4">
    <location>
        <begin position="622"/>
        <end position="646"/>
    </location>
</feature>
<comment type="subcellular location">
    <subcellularLocation>
        <location evidence="1">Cytoplasm</location>
    </subcellularLocation>
</comment>
<organism evidence="5 6">
    <name type="scientific">Phlebotomus papatasi</name>
    <name type="common">Sandfly</name>
    <dbReference type="NCBI Taxonomy" id="29031"/>
    <lineage>
        <taxon>Eukaryota</taxon>
        <taxon>Metazoa</taxon>
        <taxon>Ecdysozoa</taxon>
        <taxon>Arthropoda</taxon>
        <taxon>Hexapoda</taxon>
        <taxon>Insecta</taxon>
        <taxon>Pterygota</taxon>
        <taxon>Neoptera</taxon>
        <taxon>Endopterygota</taxon>
        <taxon>Diptera</taxon>
        <taxon>Nematocera</taxon>
        <taxon>Psychodoidea</taxon>
        <taxon>Psychodidae</taxon>
        <taxon>Phlebotomus</taxon>
        <taxon>Phlebotomus</taxon>
    </lineage>
</organism>
<dbReference type="Gene3D" id="2.30.29.30">
    <property type="entry name" value="Pleckstrin-homology domain (PH domain)/Phosphotyrosine-binding domain (PTB)"/>
    <property type="match status" value="1"/>
</dbReference>
<evidence type="ECO:0000256" key="1">
    <source>
        <dbReference type="ARBA" id="ARBA00004496"/>
    </source>
</evidence>
<dbReference type="InterPro" id="IPR001849">
    <property type="entry name" value="PH_domain"/>
</dbReference>
<dbReference type="CDD" id="cd13248">
    <property type="entry name" value="PH_PEPP1_2_3"/>
    <property type="match status" value="1"/>
</dbReference>
<feature type="region of interest" description="Disordered" evidence="4">
    <location>
        <begin position="468"/>
        <end position="566"/>
    </location>
</feature>
<evidence type="ECO:0000256" key="2">
    <source>
        <dbReference type="ARBA" id="ARBA00022490"/>
    </source>
</evidence>
<name>A0A1B0DI73_PHLPP</name>
<dbReference type="SMART" id="SM00233">
    <property type="entry name" value="PH"/>
    <property type="match status" value="1"/>
</dbReference>
<keyword evidence="2" id="KW-0963">Cytoplasm</keyword>
<reference evidence="5" key="1">
    <citation type="submission" date="2022-08" db="UniProtKB">
        <authorList>
            <consortium name="EnsemblMetazoa"/>
        </authorList>
    </citation>
    <scope>IDENTIFICATION</scope>
    <source>
        <strain evidence="5">Israel</strain>
    </source>
</reference>
<dbReference type="PANTHER" id="PTHR12752:SF9">
    <property type="entry name" value="KRAMER, ISOFORM I"/>
    <property type="match status" value="1"/>
</dbReference>
<evidence type="ECO:0000256" key="3">
    <source>
        <dbReference type="ARBA" id="ARBA00022553"/>
    </source>
</evidence>
<evidence type="ECO:0000256" key="4">
    <source>
        <dbReference type="SAM" id="MobiDB-lite"/>
    </source>
</evidence>
<dbReference type="InterPro" id="IPR011993">
    <property type="entry name" value="PH-like_dom_sf"/>
</dbReference>
<dbReference type="AlphaFoldDB" id="A0A1B0DI73"/>
<accession>A0A1B0DI73</accession>
<dbReference type="Proteomes" id="UP000092462">
    <property type="component" value="Unassembled WGS sequence"/>
</dbReference>
<evidence type="ECO:0000313" key="5">
    <source>
        <dbReference type="EnsemblMetazoa" id="PPAI007857-PA"/>
    </source>
</evidence>
<sequence length="791" mass="88401">MAPQPMPQTKAPSYHTATGDYRSQHSPVFQNHPQYQSLSSNFAQINMTTHQQPHLHVKPIGPGSQYGGTGFSQPQTPSQHLNHYHGEQLYQNNTRERLYQQAPLRQHYTQAHQHMSPSAQLQQQYQQLQQAKLQAQLQTQSDALIQQQRTFAMRQQLNPPIPHYHLQSQTSLNQIPVQVQPQPQSMHRSAPPSSLNLTNQFQPAGTGKLPPDSHYGTTQTANQLSPQSGRGPLISVRSKSPSTLPTFPDYTAGLTNAALLQNHKAQSQAIYQQNQLIQQQMIQNKLQQQKQQQQSPQDQIIIQQNNPGSVMNQACQTQISGQVPKAKQQQNSDKTPSPSHAPLDRKKSGGTPIALKSPVTKRPASSPVTLSGWLYKQGSDGLKVWRKRWFVLSEYCLFYYKGPEEEKLLGSILLPSYRVAACSPEDKIYRKYAFKCEHVNMRTYWLSAETAESMGQWVRALTAATMMQCSSESDQTPQPSMSSSLNPSGENSDSGIHTYQSQQSKISVPVGHGPLTPASDGMGGGSSAGGSATGGGPQPLYANAPPKPKRANDGGYSSPSPEHSVERYDGNFEAHHMDANQRRMDVKSPLSHQSPDSLYEVRRQMAKSPDPTLASRMQQVRLEGSKSPNPGQQVRSPYPGEAGYGQDLNQSLLMRQHVHPVENVEDVYGGRENIIRAPHRFDDYTGRQIYGEADEREMQMRMAQQKYHQAGQVAGQQALYPNNERRTPDTYGRSRSGQTDRRNFSDYEDIYNLQQQALGDLGSYRRPMSPIGYQNTNKSVPGRYTPNYLEV</sequence>
<feature type="region of interest" description="Disordered" evidence="4">
    <location>
        <begin position="716"/>
        <end position="743"/>
    </location>
</feature>
<dbReference type="VEuPathDB" id="VectorBase:PPAPM1_008469"/>
<feature type="region of interest" description="Disordered" evidence="4">
    <location>
        <begin position="50"/>
        <end position="81"/>
    </location>
</feature>
<dbReference type="EnsemblMetazoa" id="PPAI007857-RA">
    <property type="protein sequence ID" value="PPAI007857-PA"/>
    <property type="gene ID" value="PPAI007857"/>
</dbReference>
<feature type="compositionally biased region" description="Polar residues" evidence="4">
    <location>
        <begin position="626"/>
        <end position="635"/>
    </location>
</feature>
<feature type="region of interest" description="Disordered" evidence="4">
    <location>
        <begin position="1"/>
        <end position="32"/>
    </location>
</feature>
<feature type="compositionally biased region" description="Polar residues" evidence="4">
    <location>
        <begin position="71"/>
        <end position="81"/>
    </location>
</feature>
<feature type="compositionally biased region" description="Polar residues" evidence="4">
    <location>
        <begin position="215"/>
        <end position="228"/>
    </location>
</feature>
<protein>
    <submittedName>
        <fullName evidence="5">Uncharacterized protein</fullName>
    </submittedName>
</protein>
<feature type="compositionally biased region" description="Polar residues" evidence="4">
    <location>
        <begin position="320"/>
        <end position="338"/>
    </location>
</feature>
<dbReference type="PROSITE" id="PS50003">
    <property type="entry name" value="PH_DOMAIN"/>
    <property type="match status" value="1"/>
</dbReference>
<dbReference type="SUPFAM" id="SSF50729">
    <property type="entry name" value="PH domain-like"/>
    <property type="match status" value="1"/>
</dbReference>
<keyword evidence="6" id="KW-1185">Reference proteome</keyword>
<keyword evidence="3" id="KW-0597">Phosphoprotein</keyword>